<proteinExistence type="predicted"/>
<reference evidence="2" key="1">
    <citation type="submission" date="2021-01" db="EMBL/GenBank/DDBJ databases">
        <authorList>
            <person name="Corre E."/>
            <person name="Pelletier E."/>
            <person name="Niang G."/>
            <person name="Scheremetjew M."/>
            <person name="Finn R."/>
            <person name="Kale V."/>
            <person name="Holt S."/>
            <person name="Cochrane G."/>
            <person name="Meng A."/>
            <person name="Brown T."/>
            <person name="Cohen L."/>
        </authorList>
    </citation>
    <scope>NUCLEOTIDE SEQUENCE</scope>
    <source>
        <strain evidence="2">CCMP3328</strain>
    </source>
</reference>
<protein>
    <submittedName>
        <fullName evidence="2">Uncharacterized protein</fullName>
    </submittedName>
</protein>
<feature type="region of interest" description="Disordered" evidence="1">
    <location>
        <begin position="1"/>
        <end position="24"/>
    </location>
</feature>
<gene>
    <name evidence="2" type="ORF">CAUS1442_LOCUS7459</name>
</gene>
<feature type="compositionally biased region" description="Basic and acidic residues" evidence="1">
    <location>
        <begin position="75"/>
        <end position="87"/>
    </location>
</feature>
<dbReference type="AlphaFoldDB" id="A0A7R9WUH6"/>
<feature type="region of interest" description="Disordered" evidence="1">
    <location>
        <begin position="69"/>
        <end position="102"/>
    </location>
</feature>
<dbReference type="EMBL" id="HBEF01011857">
    <property type="protein sequence ID" value="CAD8335354.1"/>
    <property type="molecule type" value="Transcribed_RNA"/>
</dbReference>
<sequence length="102" mass="11491">MPCQFLIETTTEIHSTSHPHFEEREKLQLRQTDWINQHRAARLATQTAPLNPTPSAKQHGASTIEAEMSCGLSEVRTRRHDEEKNGERIQTSPTPTCTVVAS</sequence>
<evidence type="ECO:0000256" key="1">
    <source>
        <dbReference type="SAM" id="MobiDB-lite"/>
    </source>
</evidence>
<name>A0A7R9WUH6_9STRA</name>
<accession>A0A7R9WUH6</accession>
<feature type="compositionally biased region" description="Polar residues" evidence="1">
    <location>
        <begin position="7"/>
        <end position="18"/>
    </location>
</feature>
<feature type="compositionally biased region" description="Polar residues" evidence="1">
    <location>
        <begin position="88"/>
        <end position="102"/>
    </location>
</feature>
<evidence type="ECO:0000313" key="2">
    <source>
        <dbReference type="EMBL" id="CAD8335354.1"/>
    </source>
</evidence>
<organism evidence="2">
    <name type="scientific">Craspedostauros australis</name>
    <dbReference type="NCBI Taxonomy" id="1486917"/>
    <lineage>
        <taxon>Eukaryota</taxon>
        <taxon>Sar</taxon>
        <taxon>Stramenopiles</taxon>
        <taxon>Ochrophyta</taxon>
        <taxon>Bacillariophyta</taxon>
        <taxon>Bacillariophyceae</taxon>
        <taxon>Bacillariophycidae</taxon>
        <taxon>Naviculales</taxon>
        <taxon>Naviculaceae</taxon>
        <taxon>Craspedostauros</taxon>
    </lineage>
</organism>